<dbReference type="PANTHER" id="PTHR42745">
    <property type="match status" value="1"/>
</dbReference>
<evidence type="ECO:0000256" key="7">
    <source>
        <dbReference type="PROSITE-ProRule" id="PRU00703"/>
    </source>
</evidence>
<dbReference type="GO" id="GO:1901135">
    <property type="term" value="P:carbohydrate derivative metabolic process"/>
    <property type="evidence" value="ECO:0007669"/>
    <property type="project" value="InterPro"/>
</dbReference>
<protein>
    <submittedName>
        <fullName evidence="10">KpsF/GutQ family protein</fullName>
        <ecNumber evidence="10">5.3.1.13</ecNumber>
    </submittedName>
</protein>
<evidence type="ECO:0000259" key="8">
    <source>
        <dbReference type="PROSITE" id="PS51371"/>
    </source>
</evidence>
<dbReference type="CDD" id="cd05014">
    <property type="entry name" value="SIS_Kpsf"/>
    <property type="match status" value="1"/>
</dbReference>
<dbReference type="NCBIfam" id="TIGR00393">
    <property type="entry name" value="kpsF"/>
    <property type="match status" value="1"/>
</dbReference>
<dbReference type="AlphaFoldDB" id="H6L3Q7"/>
<proteinExistence type="inferred from homology"/>
<dbReference type="GO" id="GO:0046872">
    <property type="term" value="F:metal ion binding"/>
    <property type="evidence" value="ECO:0007669"/>
    <property type="project" value="UniProtKB-KW"/>
</dbReference>
<dbReference type="KEGG" id="sgn:SGRA_2276"/>
<dbReference type="InterPro" id="IPR046348">
    <property type="entry name" value="SIS_dom_sf"/>
</dbReference>
<dbReference type="GO" id="GO:0005975">
    <property type="term" value="P:carbohydrate metabolic process"/>
    <property type="evidence" value="ECO:0007669"/>
    <property type="project" value="InterPro"/>
</dbReference>
<dbReference type="PANTHER" id="PTHR42745:SF1">
    <property type="entry name" value="ARABINOSE 5-PHOSPHATE ISOMERASE KDSD"/>
    <property type="match status" value="1"/>
</dbReference>
<evidence type="ECO:0000313" key="10">
    <source>
        <dbReference type="EMBL" id="AFC25005.1"/>
    </source>
</evidence>
<name>H6L3Q7_SAPGL</name>
<evidence type="ECO:0000256" key="5">
    <source>
        <dbReference type="PIRSR" id="PIRSR004692-2"/>
    </source>
</evidence>
<reference evidence="10 11" key="1">
    <citation type="journal article" date="2012" name="Stand. Genomic Sci.">
        <title>Complete genome sequencing and analysis of Saprospira grandis str. Lewin, a predatory marine bacterium.</title>
        <authorList>
            <person name="Saw J.H."/>
            <person name="Yuryev A."/>
            <person name="Kanbe M."/>
            <person name="Hou S."/>
            <person name="Young A.G."/>
            <person name="Aizawa S."/>
            <person name="Alam M."/>
        </authorList>
    </citation>
    <scope>NUCLEOTIDE SEQUENCE [LARGE SCALE GENOMIC DNA]</scope>
    <source>
        <strain evidence="10 11">Lewin</strain>
    </source>
</reference>
<evidence type="ECO:0000256" key="3">
    <source>
        <dbReference type="ARBA" id="ARBA00023122"/>
    </source>
</evidence>
<dbReference type="OrthoDB" id="9762536at2"/>
<dbReference type="InterPro" id="IPR035474">
    <property type="entry name" value="SIS_Kpsf"/>
</dbReference>
<evidence type="ECO:0000256" key="4">
    <source>
        <dbReference type="PIRNR" id="PIRNR004692"/>
    </source>
</evidence>
<feature type="domain" description="SIS" evidence="9">
    <location>
        <begin position="32"/>
        <end position="175"/>
    </location>
</feature>
<dbReference type="Proteomes" id="UP000007519">
    <property type="component" value="Chromosome"/>
</dbReference>
<dbReference type="SMART" id="SM00116">
    <property type="entry name" value="CBS"/>
    <property type="match status" value="2"/>
</dbReference>
<dbReference type="SUPFAM" id="SSF54631">
    <property type="entry name" value="CBS-domain pair"/>
    <property type="match status" value="1"/>
</dbReference>
<dbReference type="InterPro" id="IPR004800">
    <property type="entry name" value="KdsD/KpsF-type"/>
</dbReference>
<dbReference type="RefSeq" id="WP_015692620.1">
    <property type="nucleotide sequence ID" value="NC_016940.1"/>
</dbReference>
<dbReference type="Pfam" id="PF00571">
    <property type="entry name" value="CBS"/>
    <property type="match status" value="2"/>
</dbReference>
<dbReference type="InterPro" id="IPR050986">
    <property type="entry name" value="GutQ/KpsF_isomerases"/>
</dbReference>
<evidence type="ECO:0000313" key="11">
    <source>
        <dbReference type="Proteomes" id="UP000007519"/>
    </source>
</evidence>
<dbReference type="PROSITE" id="PS51464">
    <property type="entry name" value="SIS"/>
    <property type="match status" value="1"/>
</dbReference>
<feature type="site" description="Catalytically relevant" evidence="6">
    <location>
        <position position="50"/>
    </location>
</feature>
<dbReference type="Gene3D" id="3.10.580.10">
    <property type="entry name" value="CBS-domain"/>
    <property type="match status" value="1"/>
</dbReference>
<dbReference type="EMBL" id="CP002831">
    <property type="protein sequence ID" value="AFC25005.1"/>
    <property type="molecule type" value="Genomic_DNA"/>
</dbReference>
<sequence length="314" mass="33789">MSYQETAKSVFELEAKALQQLGQKINSHFDGAVQAILNCSGRLVVCGMGKSGLIGKKIAATLASVGRPSFFLHPSEAIHGDLGMLMENDCFLSLSNSGETDELLQILPHIQALELPHICIVGRPKSTLARYADFVLDVGVSVEAARLQAVPLASSLTALAMGDALAAAYIEASNFQQADFLRYHPGGNLGKRLLTKVQEAMQSEKLPLVGPNTNMQELLLTISAGQLGLAIVQEAGKVLGIITDGDLRRQLSQTANDAFFALKAKALMTPRPKTISPQASLLDAEEQMQQLRINALLVLEEERLLGIIAKQHLK</sequence>
<feature type="domain" description="CBS" evidence="8">
    <location>
        <begin position="201"/>
        <end position="258"/>
    </location>
</feature>
<gene>
    <name evidence="10" type="ordered locus">SGRA_2276</name>
</gene>
<comment type="similarity">
    <text evidence="1 4">Belongs to the SIS family. GutQ/KpsF subfamily.</text>
</comment>
<dbReference type="Pfam" id="PF01380">
    <property type="entry name" value="SIS"/>
    <property type="match status" value="1"/>
</dbReference>
<dbReference type="CDD" id="cd04604">
    <property type="entry name" value="CBS_pair_SIS_assoc"/>
    <property type="match status" value="1"/>
</dbReference>
<evidence type="ECO:0000259" key="9">
    <source>
        <dbReference type="PROSITE" id="PS51464"/>
    </source>
</evidence>
<keyword evidence="2" id="KW-0677">Repeat</keyword>
<dbReference type="FunFam" id="3.40.50.10490:FF:000011">
    <property type="entry name" value="Arabinose 5-phosphate isomerase"/>
    <property type="match status" value="1"/>
</dbReference>
<feature type="site" description="Catalytically relevant" evidence="6">
    <location>
        <position position="102"/>
    </location>
</feature>
<evidence type="ECO:0000256" key="2">
    <source>
        <dbReference type="ARBA" id="ARBA00022737"/>
    </source>
</evidence>
<dbReference type="GO" id="GO:0097367">
    <property type="term" value="F:carbohydrate derivative binding"/>
    <property type="evidence" value="ECO:0007669"/>
    <property type="project" value="InterPro"/>
</dbReference>
<keyword evidence="11" id="KW-1185">Reference proteome</keyword>
<evidence type="ECO:0000256" key="1">
    <source>
        <dbReference type="ARBA" id="ARBA00008165"/>
    </source>
</evidence>
<dbReference type="GO" id="GO:0019146">
    <property type="term" value="F:arabinose-5-phosphate isomerase activity"/>
    <property type="evidence" value="ECO:0007669"/>
    <property type="project" value="UniProtKB-EC"/>
</dbReference>
<keyword evidence="5" id="KW-0862">Zinc</keyword>
<dbReference type="InterPro" id="IPR046342">
    <property type="entry name" value="CBS_dom_sf"/>
</dbReference>
<dbReference type="PROSITE" id="PS51371">
    <property type="entry name" value="CBS"/>
    <property type="match status" value="2"/>
</dbReference>
<keyword evidence="10" id="KW-0413">Isomerase</keyword>
<dbReference type="InterPro" id="IPR000644">
    <property type="entry name" value="CBS_dom"/>
</dbReference>
<feature type="binding site" evidence="5">
    <location>
        <position position="73"/>
    </location>
    <ligand>
        <name>Zn(2+)</name>
        <dbReference type="ChEBI" id="CHEBI:29105"/>
    </ligand>
</feature>
<dbReference type="eggNOG" id="COG0794">
    <property type="taxonomic scope" value="Bacteria"/>
</dbReference>
<dbReference type="PIRSF" id="PIRSF004692">
    <property type="entry name" value="KdsD_KpsF"/>
    <property type="match status" value="1"/>
</dbReference>
<dbReference type="STRING" id="984262.SGRA_2276"/>
<dbReference type="HOGENOM" id="CLU_040681_13_1_10"/>
<dbReference type="SUPFAM" id="SSF53697">
    <property type="entry name" value="SIS domain"/>
    <property type="match status" value="1"/>
</dbReference>
<dbReference type="EC" id="5.3.1.13" evidence="10"/>
<dbReference type="InterPro" id="IPR001347">
    <property type="entry name" value="SIS_dom"/>
</dbReference>
<feature type="domain" description="CBS" evidence="8">
    <location>
        <begin position="268"/>
        <end position="314"/>
    </location>
</feature>
<evidence type="ECO:0000256" key="6">
    <source>
        <dbReference type="PIRSR" id="PIRSR004692-3"/>
    </source>
</evidence>
<organism evidence="10 11">
    <name type="scientific">Saprospira grandis (strain Lewin)</name>
    <dbReference type="NCBI Taxonomy" id="984262"/>
    <lineage>
        <taxon>Bacteria</taxon>
        <taxon>Pseudomonadati</taxon>
        <taxon>Bacteroidota</taxon>
        <taxon>Saprospiria</taxon>
        <taxon>Saprospirales</taxon>
        <taxon>Saprospiraceae</taxon>
        <taxon>Saprospira</taxon>
    </lineage>
</organism>
<keyword evidence="5" id="KW-0479">Metal-binding</keyword>
<accession>H6L3Q7</accession>
<dbReference type="eggNOG" id="COG0517">
    <property type="taxonomic scope" value="Bacteria"/>
</dbReference>
<dbReference type="Gene3D" id="3.40.50.10490">
    <property type="entry name" value="Glucose-6-phosphate isomerase like protein, domain 1"/>
    <property type="match status" value="1"/>
</dbReference>
<feature type="site" description="Catalytically relevant" evidence="6">
    <location>
        <position position="184"/>
    </location>
</feature>
<keyword evidence="3 7" id="KW-0129">CBS domain</keyword>
<feature type="site" description="Catalytically relevant" evidence="6">
    <location>
        <position position="143"/>
    </location>
</feature>